<sequence length="168" mass="19090">MLSFRNTGEQNAYAFSVCKVSCQNKVFEAFPVGIAVFDEDLDGDLDCLSSVRTDFDKESQKASYTWFLMGKNGHSRKNMTLHLRPGATPDKAVFTVDDSDGPWETAEFVYSDYQDCNIVDLPYEGTEQCIMWVSDEVKDDVPQECKDQFEYLCEIEVMAYDKDSCNAV</sequence>
<dbReference type="EMBL" id="JARKHS020002604">
    <property type="protein sequence ID" value="KAK8786600.1"/>
    <property type="molecule type" value="Genomic_DNA"/>
</dbReference>
<dbReference type="InterPro" id="IPR012674">
    <property type="entry name" value="Calycin"/>
</dbReference>
<evidence type="ECO:0000313" key="2">
    <source>
        <dbReference type="Proteomes" id="UP001321473"/>
    </source>
</evidence>
<dbReference type="InterPro" id="IPR002970">
    <property type="entry name" value="Tick_his-bd"/>
</dbReference>
<name>A0AAQ4FHF9_AMBAM</name>
<dbReference type="SUPFAM" id="SSF50814">
    <property type="entry name" value="Lipocalins"/>
    <property type="match status" value="1"/>
</dbReference>
<protein>
    <submittedName>
        <fullName evidence="1">Uncharacterized protein</fullName>
    </submittedName>
</protein>
<proteinExistence type="predicted"/>
<evidence type="ECO:0000313" key="1">
    <source>
        <dbReference type="EMBL" id="KAK8786600.1"/>
    </source>
</evidence>
<gene>
    <name evidence="1" type="ORF">V5799_023625</name>
</gene>
<reference evidence="1 2" key="1">
    <citation type="journal article" date="2023" name="Arcadia Sci">
        <title>De novo assembly of a long-read Amblyomma americanum tick genome.</title>
        <authorList>
            <person name="Chou S."/>
            <person name="Poskanzer K.E."/>
            <person name="Rollins M."/>
            <person name="Thuy-Boun P.S."/>
        </authorList>
    </citation>
    <scope>NUCLEOTIDE SEQUENCE [LARGE SCALE GENOMIC DNA]</scope>
    <source>
        <strain evidence="1">F_SG_1</strain>
        <tissue evidence="1">Salivary glands</tissue>
    </source>
</reference>
<dbReference type="Pfam" id="PF02098">
    <property type="entry name" value="His_binding"/>
    <property type="match status" value="1"/>
</dbReference>
<dbReference type="GO" id="GO:0030682">
    <property type="term" value="P:symbiont-mediated perturbation of host defenses"/>
    <property type="evidence" value="ECO:0007669"/>
    <property type="project" value="InterPro"/>
</dbReference>
<comment type="caution">
    <text evidence="1">The sequence shown here is derived from an EMBL/GenBank/DDBJ whole genome shotgun (WGS) entry which is preliminary data.</text>
</comment>
<dbReference type="GO" id="GO:0043176">
    <property type="term" value="F:amine binding"/>
    <property type="evidence" value="ECO:0007669"/>
    <property type="project" value="InterPro"/>
</dbReference>
<dbReference type="Proteomes" id="UP001321473">
    <property type="component" value="Unassembled WGS sequence"/>
</dbReference>
<accession>A0AAQ4FHF9</accession>
<keyword evidence="2" id="KW-1185">Reference proteome</keyword>
<dbReference type="AlphaFoldDB" id="A0AAQ4FHF9"/>
<dbReference type="Gene3D" id="2.40.128.20">
    <property type="match status" value="1"/>
</dbReference>
<organism evidence="1 2">
    <name type="scientific">Amblyomma americanum</name>
    <name type="common">Lone star tick</name>
    <dbReference type="NCBI Taxonomy" id="6943"/>
    <lineage>
        <taxon>Eukaryota</taxon>
        <taxon>Metazoa</taxon>
        <taxon>Ecdysozoa</taxon>
        <taxon>Arthropoda</taxon>
        <taxon>Chelicerata</taxon>
        <taxon>Arachnida</taxon>
        <taxon>Acari</taxon>
        <taxon>Parasitiformes</taxon>
        <taxon>Ixodida</taxon>
        <taxon>Ixodoidea</taxon>
        <taxon>Ixodidae</taxon>
        <taxon>Amblyomminae</taxon>
        <taxon>Amblyomma</taxon>
    </lineage>
</organism>